<comment type="caution">
    <text evidence="12">The sequence shown here is derived from an EMBL/GenBank/DDBJ whole genome shotgun (WGS) entry which is preliminary data.</text>
</comment>
<dbReference type="PROSITE" id="PS00028">
    <property type="entry name" value="ZINC_FINGER_C2H2_1"/>
    <property type="match status" value="4"/>
</dbReference>
<evidence type="ECO:0000313" key="13">
    <source>
        <dbReference type="Proteomes" id="UP001374579"/>
    </source>
</evidence>
<dbReference type="GO" id="GO:0005634">
    <property type="term" value="C:nucleus"/>
    <property type="evidence" value="ECO:0007669"/>
    <property type="project" value="UniProtKB-SubCell"/>
</dbReference>
<evidence type="ECO:0000313" key="12">
    <source>
        <dbReference type="EMBL" id="KAK7114546.1"/>
    </source>
</evidence>
<feature type="domain" description="C2H2-type" evidence="11">
    <location>
        <begin position="704"/>
        <end position="727"/>
    </location>
</feature>
<feature type="compositionally biased region" description="Low complexity" evidence="10">
    <location>
        <begin position="308"/>
        <end position="321"/>
    </location>
</feature>
<keyword evidence="2" id="KW-0479">Metal-binding</keyword>
<feature type="region of interest" description="Disordered" evidence="10">
    <location>
        <begin position="610"/>
        <end position="632"/>
    </location>
</feature>
<feature type="region of interest" description="Disordered" evidence="10">
    <location>
        <begin position="1"/>
        <end position="213"/>
    </location>
</feature>
<feature type="compositionally biased region" description="Low complexity" evidence="10">
    <location>
        <begin position="122"/>
        <end position="138"/>
    </location>
</feature>
<feature type="domain" description="C2H2-type" evidence="11">
    <location>
        <begin position="730"/>
        <end position="757"/>
    </location>
</feature>
<feature type="compositionally biased region" description="Basic and acidic residues" evidence="10">
    <location>
        <begin position="39"/>
        <end position="69"/>
    </location>
</feature>
<feature type="compositionally biased region" description="Basic residues" evidence="10">
    <location>
        <begin position="1"/>
        <end position="11"/>
    </location>
</feature>
<evidence type="ECO:0000256" key="7">
    <source>
        <dbReference type="ARBA" id="ARBA00023242"/>
    </source>
</evidence>
<feature type="compositionally biased region" description="Low complexity" evidence="10">
    <location>
        <begin position="611"/>
        <end position="624"/>
    </location>
</feature>
<dbReference type="Pfam" id="PF00096">
    <property type="entry name" value="zf-C2H2"/>
    <property type="match status" value="3"/>
</dbReference>
<keyword evidence="6" id="KW-0238">DNA-binding</keyword>
<dbReference type="PANTHER" id="PTHR16515">
    <property type="entry name" value="PR DOMAIN ZINC FINGER PROTEIN"/>
    <property type="match status" value="1"/>
</dbReference>
<protein>
    <recommendedName>
        <fullName evidence="11">C2H2-type domain-containing protein</fullName>
    </recommendedName>
</protein>
<gene>
    <name evidence="12" type="ORF">V1264_000594</name>
</gene>
<feature type="region of interest" description="Disordered" evidence="10">
    <location>
        <begin position="243"/>
        <end position="269"/>
    </location>
</feature>
<feature type="compositionally biased region" description="Basic and acidic residues" evidence="10">
    <location>
        <begin position="243"/>
        <end position="254"/>
    </location>
</feature>
<keyword evidence="7" id="KW-0539">Nucleus</keyword>
<keyword evidence="4 9" id="KW-0863">Zinc-finger</keyword>
<evidence type="ECO:0000256" key="2">
    <source>
        <dbReference type="ARBA" id="ARBA00022723"/>
    </source>
</evidence>
<dbReference type="FunFam" id="3.30.160.60:FF:001114">
    <property type="entry name" value="Zinc finger protein SNAI2"/>
    <property type="match status" value="1"/>
</dbReference>
<dbReference type="InterPro" id="IPR013087">
    <property type="entry name" value="Znf_C2H2_type"/>
</dbReference>
<dbReference type="GO" id="GO:0008270">
    <property type="term" value="F:zinc ion binding"/>
    <property type="evidence" value="ECO:0007669"/>
    <property type="project" value="UniProtKB-KW"/>
</dbReference>
<feature type="domain" description="C2H2-type" evidence="11">
    <location>
        <begin position="786"/>
        <end position="813"/>
    </location>
</feature>
<dbReference type="SMART" id="SM00355">
    <property type="entry name" value="ZnF_C2H2"/>
    <property type="match status" value="5"/>
</dbReference>
<evidence type="ECO:0000256" key="4">
    <source>
        <dbReference type="ARBA" id="ARBA00022771"/>
    </source>
</evidence>
<evidence type="ECO:0000259" key="11">
    <source>
        <dbReference type="PROSITE" id="PS50157"/>
    </source>
</evidence>
<dbReference type="GO" id="GO:0010468">
    <property type="term" value="P:regulation of gene expression"/>
    <property type="evidence" value="ECO:0007669"/>
    <property type="project" value="TreeGrafter"/>
</dbReference>
<name>A0AAN9BZN2_9CAEN</name>
<comment type="subcellular location">
    <subcellularLocation>
        <location evidence="1">Nucleus</location>
    </subcellularLocation>
</comment>
<feature type="compositionally biased region" description="Polar residues" evidence="10">
    <location>
        <begin position="423"/>
        <end position="445"/>
    </location>
</feature>
<proteinExistence type="inferred from homology"/>
<comment type="similarity">
    <text evidence="8">Belongs to the snail C2H2-type zinc-finger protein family.</text>
</comment>
<dbReference type="FunFam" id="3.30.160.60:FF:000043">
    <property type="entry name" value="Scratch family zinc finger 2"/>
    <property type="match status" value="1"/>
</dbReference>
<feature type="domain" description="C2H2-type" evidence="11">
    <location>
        <begin position="758"/>
        <end position="785"/>
    </location>
</feature>
<organism evidence="12 13">
    <name type="scientific">Littorina saxatilis</name>
    <dbReference type="NCBI Taxonomy" id="31220"/>
    <lineage>
        <taxon>Eukaryota</taxon>
        <taxon>Metazoa</taxon>
        <taxon>Spiralia</taxon>
        <taxon>Lophotrochozoa</taxon>
        <taxon>Mollusca</taxon>
        <taxon>Gastropoda</taxon>
        <taxon>Caenogastropoda</taxon>
        <taxon>Littorinimorpha</taxon>
        <taxon>Littorinoidea</taxon>
        <taxon>Littorinidae</taxon>
        <taxon>Littorina</taxon>
    </lineage>
</organism>
<dbReference type="GO" id="GO:0003677">
    <property type="term" value="F:DNA binding"/>
    <property type="evidence" value="ECO:0007669"/>
    <property type="project" value="UniProtKB-KW"/>
</dbReference>
<accession>A0AAN9BZN2</accession>
<dbReference type="Proteomes" id="UP001374579">
    <property type="component" value="Unassembled WGS sequence"/>
</dbReference>
<dbReference type="PROSITE" id="PS50157">
    <property type="entry name" value="ZINC_FINGER_C2H2_2"/>
    <property type="match status" value="5"/>
</dbReference>
<sequence length="813" mass="89218">MPRAFLIKKKRADANAVATGEGEANNNNSDVQMMNSLTENKENLKELTRTHEDSGRKEERRTGESKHQEEMEEEEVSADYSSCDESRSSSHHFSGATRTSPVSEAESERHSLVHDSSVQQYPTDLSLKSTSSSPTLTHTPHRYALISSSTPSPHHPHHHSPVTVRSVVSEEGLQTNRSQPQPLPKPCKRPSDFSTEFLLNHHPTPKRRYSPTMPMPTSVVSSAFSPHGYPTAPVVSPRVTETFERRSGDDEGRRTGTNTHSQIPIIPSPSKYTPPCLSVSTWLENHHTTSAMVASAYQKCRNREDRVSTSSSVEPESPSGRESARCFPSPLGLRRDDGPSAFRRNDMKQVKDLSPRRRDFDMMKATSPRIVSPRSNDTSPTDRRVPSTSPRDSVFASPHEMLTSRGIHPGALSLSNMGELRRGTSTSPAHSERTSSGCGSPTDSPEGSPDQPPRYPADLPWGHTASSASPFLPYGLPAQSQHPFLPMGLRYLPGLPFPGVTKPGMSDPALSYPKALSDGITSAFRSTRPPFVHPAAAAYYSSLRGSMPYPFGFPSTEGVAKRSPVREVSDQDRLEMLRALKKGSFDPLAAFPSPTAPVSLQPTHIVPSGASVISPRLSPGSSSSARMEVTPGRSPDLCELPRGLSGVGSGVRGLALERGSLKPRSKEHEPVRYQCEACSKSYSTFSGLSKHKQFHCSAQVKKEFSCKYCDKTYVSLGALKMHIRTHTLPCKCNVCGKAFSRPWLLQGHLRTHTGEKPFSCQHCARAFADRSNLRAHLQTHSDVKKYSCRHCSKTFSRMSLLLKHEDGCVANSV</sequence>
<evidence type="ECO:0000256" key="1">
    <source>
        <dbReference type="ARBA" id="ARBA00004123"/>
    </source>
</evidence>
<reference evidence="12 13" key="1">
    <citation type="submission" date="2024-02" db="EMBL/GenBank/DDBJ databases">
        <title>Chromosome-scale genome assembly of the rough periwinkle Littorina saxatilis.</title>
        <authorList>
            <person name="De Jode A."/>
            <person name="Faria R."/>
            <person name="Formenti G."/>
            <person name="Sims Y."/>
            <person name="Smith T.P."/>
            <person name="Tracey A."/>
            <person name="Wood J.M.D."/>
            <person name="Zagrodzka Z.B."/>
            <person name="Johannesson K."/>
            <person name="Butlin R.K."/>
            <person name="Leder E.H."/>
        </authorList>
    </citation>
    <scope>NUCLEOTIDE SEQUENCE [LARGE SCALE GENOMIC DNA]</scope>
    <source>
        <strain evidence="12">Snail1</strain>
        <tissue evidence="12">Muscle</tissue>
    </source>
</reference>
<dbReference type="FunFam" id="3.30.160.60:FF:000693">
    <property type="entry name" value="Snail family zinc finger 1a"/>
    <property type="match status" value="1"/>
</dbReference>
<keyword evidence="5" id="KW-0862">Zinc</keyword>
<dbReference type="Gene3D" id="3.30.160.60">
    <property type="entry name" value="Classic Zinc Finger"/>
    <property type="match status" value="3"/>
</dbReference>
<dbReference type="SUPFAM" id="SSF57667">
    <property type="entry name" value="beta-beta-alpha zinc fingers"/>
    <property type="match status" value="4"/>
</dbReference>
<evidence type="ECO:0000256" key="8">
    <source>
        <dbReference type="ARBA" id="ARBA00037948"/>
    </source>
</evidence>
<evidence type="ECO:0000256" key="6">
    <source>
        <dbReference type="ARBA" id="ARBA00023125"/>
    </source>
</evidence>
<dbReference type="InterPro" id="IPR050331">
    <property type="entry name" value="Zinc_finger"/>
</dbReference>
<keyword evidence="13" id="KW-1185">Reference proteome</keyword>
<evidence type="ECO:0000256" key="10">
    <source>
        <dbReference type="SAM" id="MobiDB-lite"/>
    </source>
</evidence>
<feature type="domain" description="C2H2-type" evidence="11">
    <location>
        <begin position="673"/>
        <end position="700"/>
    </location>
</feature>
<evidence type="ECO:0000256" key="9">
    <source>
        <dbReference type="PROSITE-ProRule" id="PRU00042"/>
    </source>
</evidence>
<dbReference type="EMBL" id="JBAMIC010000001">
    <property type="protein sequence ID" value="KAK7114546.1"/>
    <property type="molecule type" value="Genomic_DNA"/>
</dbReference>
<feature type="compositionally biased region" description="Basic and acidic residues" evidence="10">
    <location>
        <begin position="333"/>
        <end position="362"/>
    </location>
</feature>
<dbReference type="FunFam" id="3.30.160.60:FF:000207">
    <property type="entry name" value="zinc finger protein SNAI2"/>
    <property type="match status" value="1"/>
</dbReference>
<feature type="region of interest" description="Disordered" evidence="10">
    <location>
        <begin position="303"/>
        <end position="399"/>
    </location>
</feature>
<dbReference type="PANTHER" id="PTHR16515:SF66">
    <property type="entry name" value="C2H2-TYPE DOMAIN-CONTAINING PROTEIN"/>
    <property type="match status" value="1"/>
</dbReference>
<feature type="region of interest" description="Disordered" evidence="10">
    <location>
        <begin position="418"/>
        <end position="462"/>
    </location>
</feature>
<dbReference type="AlphaFoldDB" id="A0AAN9BZN2"/>
<dbReference type="InterPro" id="IPR036236">
    <property type="entry name" value="Znf_C2H2_sf"/>
</dbReference>
<evidence type="ECO:0000256" key="3">
    <source>
        <dbReference type="ARBA" id="ARBA00022737"/>
    </source>
</evidence>
<keyword evidence="3" id="KW-0677">Repeat</keyword>
<evidence type="ECO:0000256" key="5">
    <source>
        <dbReference type="ARBA" id="ARBA00022833"/>
    </source>
</evidence>
<feature type="compositionally biased region" description="Polar residues" evidence="10">
    <location>
        <begin position="24"/>
        <end position="38"/>
    </location>
</feature>